<dbReference type="InterPro" id="IPR003593">
    <property type="entry name" value="AAA+_ATPase"/>
</dbReference>
<organism evidence="3 4">
    <name type="scientific">Fusobacterium ulcerans</name>
    <dbReference type="NCBI Taxonomy" id="861"/>
    <lineage>
        <taxon>Bacteria</taxon>
        <taxon>Fusobacteriati</taxon>
        <taxon>Fusobacteriota</taxon>
        <taxon>Fusobacteriia</taxon>
        <taxon>Fusobacteriales</taxon>
        <taxon>Fusobacteriaceae</taxon>
        <taxon>Fusobacterium</taxon>
    </lineage>
</organism>
<name>A0AAX2JBL1_9FUSO</name>
<dbReference type="GO" id="GO:0006260">
    <property type="term" value="P:DNA replication"/>
    <property type="evidence" value="ECO:0007669"/>
    <property type="project" value="TreeGrafter"/>
</dbReference>
<dbReference type="InterPro" id="IPR027417">
    <property type="entry name" value="P-loop_NTPase"/>
</dbReference>
<reference evidence="3 4" key="1">
    <citation type="submission" date="2018-06" db="EMBL/GenBank/DDBJ databases">
        <authorList>
            <consortium name="Pathogen Informatics"/>
            <person name="Doyle S."/>
        </authorList>
    </citation>
    <scope>NUCLEOTIDE SEQUENCE [LARGE SCALE GENOMIC DNA]</scope>
    <source>
        <strain evidence="3 4">NCTC12112</strain>
    </source>
</reference>
<proteinExistence type="predicted"/>
<dbReference type="EMBL" id="LS483487">
    <property type="protein sequence ID" value="SQJ02748.1"/>
    <property type="molecule type" value="Genomic_DNA"/>
</dbReference>
<dbReference type="PANTHER" id="PTHR30050:SF4">
    <property type="entry name" value="ATP-BINDING PROTEIN RV3427C IN INSERTION SEQUENCE-RELATED"/>
    <property type="match status" value="1"/>
</dbReference>
<accession>A0AAX2JBL1</accession>
<gene>
    <name evidence="3" type="primary">dnaI_4</name>
    <name evidence="3" type="ORF">NCTC12112_01567</name>
</gene>
<feature type="coiled-coil region" evidence="1">
    <location>
        <begin position="38"/>
        <end position="69"/>
    </location>
</feature>
<dbReference type="Proteomes" id="UP000249008">
    <property type="component" value="Chromosome 1"/>
</dbReference>
<dbReference type="SUPFAM" id="SSF52540">
    <property type="entry name" value="P-loop containing nucleoside triphosphate hydrolases"/>
    <property type="match status" value="1"/>
</dbReference>
<dbReference type="PANTHER" id="PTHR30050">
    <property type="entry name" value="CHROMOSOMAL REPLICATION INITIATOR PROTEIN DNAA"/>
    <property type="match status" value="1"/>
</dbReference>
<dbReference type="GO" id="GO:0005524">
    <property type="term" value="F:ATP binding"/>
    <property type="evidence" value="ECO:0007669"/>
    <property type="project" value="InterPro"/>
</dbReference>
<dbReference type="SMART" id="SM00382">
    <property type="entry name" value="AAA"/>
    <property type="match status" value="1"/>
</dbReference>
<keyword evidence="1" id="KW-0175">Coiled coil</keyword>
<dbReference type="CDD" id="cd00009">
    <property type="entry name" value="AAA"/>
    <property type="match status" value="1"/>
</dbReference>
<sequence length="270" mass="31867">MKMKKCEYCGKEYVKNESDYLKNLSETFRKNLEYLPTCDCLEKKKERELEELERKRTRENIEKKMQKCKDISVIDKRFQNSRFENADIKCEQMQLAQQYVKSFMKKEKQEGLLFYGGVGTGKTFTTACIANYLMERGKTVLVMNLGLYLNKLTIEWGAAERDILEQVEKCDLLMIDDFGGEKGLDKNQTGWRGEKIYNLIDARYRSEKPLIISTNLNFSKDEEKCEISEKFSSHGQNRIRDRIIDMCFPVQVTGKSKRGMTKQKFFEFMY</sequence>
<dbReference type="Gene3D" id="3.40.50.300">
    <property type="entry name" value="P-loop containing nucleotide triphosphate hydrolases"/>
    <property type="match status" value="1"/>
</dbReference>
<dbReference type="InterPro" id="IPR002611">
    <property type="entry name" value="IstB_ATP-bd"/>
</dbReference>
<dbReference type="AlphaFoldDB" id="A0AAX2JBL1"/>
<protein>
    <submittedName>
        <fullName evidence="3">Primosomal protein DnaI</fullName>
    </submittedName>
</protein>
<evidence type="ECO:0000256" key="1">
    <source>
        <dbReference type="SAM" id="Coils"/>
    </source>
</evidence>
<feature type="domain" description="AAA+ ATPase" evidence="2">
    <location>
        <begin position="108"/>
        <end position="250"/>
    </location>
</feature>
<evidence type="ECO:0000313" key="4">
    <source>
        <dbReference type="Proteomes" id="UP000249008"/>
    </source>
</evidence>
<dbReference type="Pfam" id="PF01695">
    <property type="entry name" value="IstB_IS21"/>
    <property type="match status" value="1"/>
</dbReference>
<evidence type="ECO:0000313" key="3">
    <source>
        <dbReference type="EMBL" id="SQJ02748.1"/>
    </source>
</evidence>
<evidence type="ECO:0000259" key="2">
    <source>
        <dbReference type="SMART" id="SM00382"/>
    </source>
</evidence>